<accession>A0ABT7Y9C9</accession>
<evidence type="ECO:0000256" key="5">
    <source>
        <dbReference type="RuleBase" id="RU003792"/>
    </source>
</evidence>
<comment type="catalytic activity">
    <reaction evidence="4 5">
        <text>uridine(38/39/40) in tRNA = pseudouridine(38/39/40) in tRNA</text>
        <dbReference type="Rhea" id="RHEA:22376"/>
        <dbReference type="Rhea" id="RHEA-COMP:10085"/>
        <dbReference type="Rhea" id="RHEA-COMP:10087"/>
        <dbReference type="ChEBI" id="CHEBI:65314"/>
        <dbReference type="ChEBI" id="CHEBI:65315"/>
        <dbReference type="EC" id="5.4.99.12"/>
    </reaction>
</comment>
<feature type="domain" description="Pseudouridine synthase I TruA alpha/beta" evidence="6">
    <location>
        <begin position="144"/>
        <end position="246"/>
    </location>
</feature>
<feature type="binding site" evidence="4">
    <location>
        <position position="113"/>
    </location>
    <ligand>
        <name>substrate</name>
    </ligand>
</feature>
<dbReference type="Gene3D" id="3.30.70.660">
    <property type="entry name" value="Pseudouridine synthase I, catalytic domain, C-terminal subdomain"/>
    <property type="match status" value="1"/>
</dbReference>
<dbReference type="Pfam" id="PF01416">
    <property type="entry name" value="PseudoU_synth_1"/>
    <property type="match status" value="2"/>
</dbReference>
<comment type="caution">
    <text evidence="4">Lacks conserved residue(s) required for the propagation of feature annotation.</text>
</comment>
<feature type="active site" description="Nucleophile" evidence="4">
    <location>
        <position position="55"/>
    </location>
</feature>
<dbReference type="PANTHER" id="PTHR11142">
    <property type="entry name" value="PSEUDOURIDYLATE SYNTHASE"/>
    <property type="match status" value="1"/>
</dbReference>
<name>A0ABT7Y9C9_9BACT</name>
<comment type="function">
    <text evidence="4">Formation of pseudouridine at positions 38, 39 and 40 in the anticodon stem and loop of transfer RNAs.</text>
</comment>
<protein>
    <recommendedName>
        <fullName evidence="4">tRNA pseudouridine synthase A</fullName>
        <ecNumber evidence="4">5.4.99.12</ecNumber>
    </recommendedName>
    <alternativeName>
        <fullName evidence="4">tRNA pseudouridine(38-40) synthase</fullName>
    </alternativeName>
    <alternativeName>
        <fullName evidence="4">tRNA pseudouridylate synthase I</fullName>
    </alternativeName>
    <alternativeName>
        <fullName evidence="4">tRNA-uridine isomerase I</fullName>
    </alternativeName>
</protein>
<proteinExistence type="inferred from homology"/>
<reference evidence="7" key="1">
    <citation type="submission" date="2023-06" db="EMBL/GenBank/DDBJ databases">
        <title>Robiginitalea aurantiacus sp. nov. and Algoriphagus sediminis sp. nov., isolated from coastal sediment.</title>
        <authorList>
            <person name="Zhou Z.Y."/>
            <person name="An J."/>
            <person name="Jia Y.W."/>
            <person name="Du Z.J."/>
        </authorList>
    </citation>
    <scope>NUCLEOTIDE SEQUENCE</scope>
    <source>
        <strain evidence="7">C2-7</strain>
    </source>
</reference>
<organism evidence="7 8">
    <name type="scientific">Algoriphagus sediminis</name>
    <dbReference type="NCBI Taxonomy" id="3057113"/>
    <lineage>
        <taxon>Bacteria</taxon>
        <taxon>Pseudomonadati</taxon>
        <taxon>Bacteroidota</taxon>
        <taxon>Cytophagia</taxon>
        <taxon>Cytophagales</taxon>
        <taxon>Cyclobacteriaceae</taxon>
        <taxon>Algoriphagus</taxon>
    </lineage>
</organism>
<dbReference type="InterPro" id="IPR020095">
    <property type="entry name" value="PsdUridine_synth_TruA_C"/>
</dbReference>
<keyword evidence="3 4" id="KW-0413">Isomerase</keyword>
<feature type="domain" description="Pseudouridine synthase I TruA alpha/beta" evidence="6">
    <location>
        <begin position="13"/>
        <end position="107"/>
    </location>
</feature>
<dbReference type="Gene3D" id="3.30.70.580">
    <property type="entry name" value="Pseudouridine synthase I, catalytic domain, N-terminal subdomain"/>
    <property type="match status" value="1"/>
</dbReference>
<evidence type="ECO:0000256" key="4">
    <source>
        <dbReference type="HAMAP-Rule" id="MF_00171"/>
    </source>
</evidence>
<dbReference type="EMBL" id="JAUEPH010000001">
    <property type="protein sequence ID" value="MDN3203110.1"/>
    <property type="molecule type" value="Genomic_DNA"/>
</dbReference>
<dbReference type="PANTHER" id="PTHR11142:SF0">
    <property type="entry name" value="TRNA PSEUDOURIDINE SYNTHASE-LIKE 1"/>
    <property type="match status" value="1"/>
</dbReference>
<comment type="subunit">
    <text evidence="4">Homodimer.</text>
</comment>
<evidence type="ECO:0000259" key="6">
    <source>
        <dbReference type="Pfam" id="PF01416"/>
    </source>
</evidence>
<comment type="similarity">
    <text evidence="1 4 5">Belongs to the tRNA pseudouridine synthase TruA family.</text>
</comment>
<dbReference type="InterPro" id="IPR001406">
    <property type="entry name" value="PsdUridine_synth_TruA"/>
</dbReference>
<evidence type="ECO:0000256" key="2">
    <source>
        <dbReference type="ARBA" id="ARBA00022694"/>
    </source>
</evidence>
<dbReference type="HAMAP" id="MF_00171">
    <property type="entry name" value="TruA"/>
    <property type="match status" value="1"/>
</dbReference>
<dbReference type="PIRSF" id="PIRSF001430">
    <property type="entry name" value="tRNA_psdUrid_synth"/>
    <property type="match status" value="1"/>
</dbReference>
<evidence type="ECO:0000313" key="8">
    <source>
        <dbReference type="Proteomes" id="UP001171916"/>
    </source>
</evidence>
<keyword evidence="8" id="KW-1185">Reference proteome</keyword>
<dbReference type="EC" id="5.4.99.12" evidence="4"/>
<dbReference type="InterPro" id="IPR020094">
    <property type="entry name" value="TruA/RsuA/RluB/E/F_N"/>
</dbReference>
<dbReference type="InterPro" id="IPR020103">
    <property type="entry name" value="PsdUridine_synth_cat_dom_sf"/>
</dbReference>
<evidence type="ECO:0000256" key="1">
    <source>
        <dbReference type="ARBA" id="ARBA00009375"/>
    </source>
</evidence>
<dbReference type="NCBIfam" id="TIGR00071">
    <property type="entry name" value="hisT_truA"/>
    <property type="match status" value="1"/>
</dbReference>
<dbReference type="Proteomes" id="UP001171916">
    <property type="component" value="Unassembled WGS sequence"/>
</dbReference>
<gene>
    <name evidence="4 7" type="primary">truA</name>
    <name evidence="7" type="ORF">QVH07_03075</name>
</gene>
<dbReference type="CDD" id="cd02570">
    <property type="entry name" value="PseudoU_synth_EcTruA"/>
    <property type="match status" value="1"/>
</dbReference>
<evidence type="ECO:0000313" key="7">
    <source>
        <dbReference type="EMBL" id="MDN3203110.1"/>
    </source>
</evidence>
<keyword evidence="2 4" id="KW-0819">tRNA processing</keyword>
<sequence length="253" mass="28784">MDTVSRYFLELSYFGSPFHGWQIQENAETVQGHIESALSTFFRSKCSIQGSGRTDTGVHASFQVAHFDSAQTFNKEKLIKGLNGILPREIAIHSIREVKPDAHARFDAIERSYLYRMVFQKSPFLEGQAWYSFAKPDFRIMNLAAQTLLRYEDFEAFSKVNTEVNHFRCQIKAAHWEQKEGQLLFHITANRFLRGMVRAIVGTLVEIGLGKRSPESMAEIIESKSRAGAGKSAPAHGLFLDRVVYPDEIYLDL</sequence>
<comment type="caution">
    <text evidence="7">The sequence shown here is derived from an EMBL/GenBank/DDBJ whole genome shotgun (WGS) entry which is preliminary data.</text>
</comment>
<dbReference type="SUPFAM" id="SSF55120">
    <property type="entry name" value="Pseudouridine synthase"/>
    <property type="match status" value="1"/>
</dbReference>
<evidence type="ECO:0000256" key="3">
    <source>
        <dbReference type="ARBA" id="ARBA00023235"/>
    </source>
</evidence>
<dbReference type="InterPro" id="IPR020097">
    <property type="entry name" value="PsdUridine_synth_TruA_a/b_dom"/>
</dbReference>
<dbReference type="GO" id="GO:0160147">
    <property type="term" value="F:tRNA pseudouridine(38-40) synthase activity"/>
    <property type="evidence" value="ECO:0007669"/>
    <property type="project" value="UniProtKB-EC"/>
</dbReference>